<name>A0A5C4MER8_9ACTN</name>
<protein>
    <submittedName>
        <fullName evidence="1">Uncharacterized protein</fullName>
    </submittedName>
</protein>
<comment type="caution">
    <text evidence="1">The sequence shown here is derived from an EMBL/GenBank/DDBJ whole genome shotgun (WGS) entry which is preliminary data.</text>
</comment>
<dbReference type="Proteomes" id="UP000306740">
    <property type="component" value="Unassembled WGS sequence"/>
</dbReference>
<evidence type="ECO:0000313" key="2">
    <source>
        <dbReference type="Proteomes" id="UP000306740"/>
    </source>
</evidence>
<organism evidence="1 2">
    <name type="scientific">Mumia zhuanghuii</name>
    <dbReference type="NCBI Taxonomy" id="2585211"/>
    <lineage>
        <taxon>Bacteria</taxon>
        <taxon>Bacillati</taxon>
        <taxon>Actinomycetota</taxon>
        <taxon>Actinomycetes</taxon>
        <taxon>Propionibacteriales</taxon>
        <taxon>Nocardioidaceae</taxon>
        <taxon>Mumia</taxon>
    </lineage>
</organism>
<dbReference type="AlphaFoldDB" id="A0A5C4MER8"/>
<proteinExistence type="predicted"/>
<reference evidence="1 2" key="1">
    <citation type="submission" date="2019-05" db="EMBL/GenBank/DDBJ databases">
        <title>Mumia sp. nov., isolated from the intestinal contents of plateau pika (Ochotona curzoniae) in the Qinghai-Tibet plateau of China.</title>
        <authorList>
            <person name="Tian Z."/>
        </authorList>
    </citation>
    <scope>NUCLEOTIDE SEQUENCE [LARGE SCALE GENOMIC DNA]</scope>
    <source>
        <strain evidence="2">527</strain>
    </source>
</reference>
<accession>A0A5C4MER8</accession>
<sequence>MRECVQYMLCPVVLSPAHTELVTQRLSPARRSVARVKRTVRRDVLEREPLWLRQAVAMMSVDRGGWQWPQARE</sequence>
<dbReference type="EMBL" id="VDFR01000145">
    <property type="protein sequence ID" value="TNC35584.1"/>
    <property type="molecule type" value="Genomic_DNA"/>
</dbReference>
<gene>
    <name evidence="1" type="ORF">FHE65_26925</name>
</gene>
<evidence type="ECO:0000313" key="1">
    <source>
        <dbReference type="EMBL" id="TNC35584.1"/>
    </source>
</evidence>